<protein>
    <submittedName>
        <fullName evidence="9">Nucleotidyltransferase family protein</fullName>
    </submittedName>
</protein>
<proteinExistence type="predicted"/>
<dbReference type="InterPro" id="IPR052038">
    <property type="entry name" value="Type-VII_TA_antitoxin"/>
</dbReference>
<keyword evidence="2" id="KW-0808">Transferase</keyword>
<dbReference type="EMBL" id="JBHIRY010000006">
    <property type="protein sequence ID" value="MFB5760524.1"/>
    <property type="molecule type" value="Genomic_DNA"/>
</dbReference>
<keyword evidence="6" id="KW-0067">ATP-binding</keyword>
<dbReference type="InterPro" id="IPR043519">
    <property type="entry name" value="NT_sf"/>
</dbReference>
<keyword evidence="5" id="KW-0547">Nucleotide-binding</keyword>
<evidence type="ECO:0000256" key="2">
    <source>
        <dbReference type="ARBA" id="ARBA00022679"/>
    </source>
</evidence>
<comment type="caution">
    <text evidence="9">The sequence shown here is derived from an EMBL/GenBank/DDBJ whole genome shotgun (WGS) entry which is preliminary data.</text>
</comment>
<evidence type="ECO:0000313" key="10">
    <source>
        <dbReference type="Proteomes" id="UP001580430"/>
    </source>
</evidence>
<sequence length="101" mass="11423">MATHYQIDEIKSKLRPIFAAVPVYQAVLFGSYARGTATAESDIDIVIDSQGKLLNLHFYGLLEEITEQLEKSVDLFEWTELKRNPAMCAAIEQEGVVLYEK</sequence>
<evidence type="ECO:0000256" key="6">
    <source>
        <dbReference type="ARBA" id="ARBA00022840"/>
    </source>
</evidence>
<keyword evidence="7" id="KW-0460">Magnesium</keyword>
<reference evidence="9 10" key="1">
    <citation type="submission" date="2024-09" db="EMBL/GenBank/DDBJ databases">
        <title>Paenibacillus zeirhizospherea sp. nov., isolated from surface of the maize (Zea mays) roots in a horticulture field, Hungary.</title>
        <authorList>
            <person name="Marton D."/>
            <person name="Farkas M."/>
            <person name="Bedics A."/>
            <person name="Toth E."/>
            <person name="Tancsics A."/>
            <person name="Boka K."/>
            <person name="Marati G."/>
            <person name="Kriszt B."/>
            <person name="Cserhati M."/>
        </authorList>
    </citation>
    <scope>NUCLEOTIDE SEQUENCE [LARGE SCALE GENOMIC DNA]</scope>
    <source>
        <strain evidence="9 10">JCM 18446</strain>
    </source>
</reference>
<dbReference type="Pfam" id="PF18765">
    <property type="entry name" value="Polbeta"/>
    <property type="match status" value="1"/>
</dbReference>
<comment type="cofactor">
    <cofactor evidence="1">
        <name>Mg(2+)</name>
        <dbReference type="ChEBI" id="CHEBI:18420"/>
    </cofactor>
</comment>
<dbReference type="SUPFAM" id="SSF81301">
    <property type="entry name" value="Nucleotidyltransferase"/>
    <property type="match status" value="1"/>
</dbReference>
<feature type="domain" description="Polymerase beta nucleotidyltransferase" evidence="8">
    <location>
        <begin position="17"/>
        <end position="101"/>
    </location>
</feature>
<dbReference type="PANTHER" id="PTHR33571:SF14">
    <property type="entry name" value="PROTEIN ADENYLYLTRANSFERASE MJ0435-RELATED"/>
    <property type="match status" value="1"/>
</dbReference>
<dbReference type="RefSeq" id="WP_375519672.1">
    <property type="nucleotide sequence ID" value="NZ_JBHIRY010000006.1"/>
</dbReference>
<evidence type="ECO:0000256" key="4">
    <source>
        <dbReference type="ARBA" id="ARBA00022723"/>
    </source>
</evidence>
<dbReference type="InterPro" id="IPR041633">
    <property type="entry name" value="Polbeta"/>
</dbReference>
<dbReference type="Gene3D" id="3.30.460.10">
    <property type="entry name" value="Beta Polymerase, domain 2"/>
    <property type="match status" value="1"/>
</dbReference>
<evidence type="ECO:0000256" key="3">
    <source>
        <dbReference type="ARBA" id="ARBA00022695"/>
    </source>
</evidence>
<evidence type="ECO:0000256" key="7">
    <source>
        <dbReference type="ARBA" id="ARBA00022842"/>
    </source>
</evidence>
<gene>
    <name evidence="9" type="ORF">ACE5LO_08975</name>
</gene>
<accession>A0ABV5BZ32</accession>
<dbReference type="PANTHER" id="PTHR33571">
    <property type="entry name" value="SSL8005 PROTEIN"/>
    <property type="match status" value="1"/>
</dbReference>
<keyword evidence="10" id="KW-1185">Reference proteome</keyword>
<evidence type="ECO:0000256" key="1">
    <source>
        <dbReference type="ARBA" id="ARBA00001946"/>
    </source>
</evidence>
<keyword evidence="3" id="KW-0548">Nucleotidyltransferase</keyword>
<dbReference type="CDD" id="cd05403">
    <property type="entry name" value="NT_KNTase_like"/>
    <property type="match status" value="1"/>
</dbReference>
<dbReference type="Proteomes" id="UP001580430">
    <property type="component" value="Unassembled WGS sequence"/>
</dbReference>
<evidence type="ECO:0000256" key="5">
    <source>
        <dbReference type="ARBA" id="ARBA00022741"/>
    </source>
</evidence>
<name>A0ABV5BZ32_9BACL</name>
<keyword evidence="4" id="KW-0479">Metal-binding</keyword>
<evidence type="ECO:0000259" key="8">
    <source>
        <dbReference type="Pfam" id="PF18765"/>
    </source>
</evidence>
<evidence type="ECO:0000313" key="9">
    <source>
        <dbReference type="EMBL" id="MFB5760524.1"/>
    </source>
</evidence>
<organism evidence="9 10">
    <name type="scientific">Paenibacillus medicaginis</name>
    <dbReference type="NCBI Taxonomy" id="1470560"/>
    <lineage>
        <taxon>Bacteria</taxon>
        <taxon>Bacillati</taxon>
        <taxon>Bacillota</taxon>
        <taxon>Bacilli</taxon>
        <taxon>Bacillales</taxon>
        <taxon>Paenibacillaceae</taxon>
        <taxon>Paenibacillus</taxon>
    </lineage>
</organism>